<feature type="compositionally biased region" description="Basic and acidic residues" evidence="1">
    <location>
        <begin position="217"/>
        <end position="227"/>
    </location>
</feature>
<evidence type="ECO:0008006" key="4">
    <source>
        <dbReference type="Google" id="ProtNLM"/>
    </source>
</evidence>
<dbReference type="OrthoDB" id="3158924at2759"/>
<gene>
    <name evidence="2" type="ORF">BT96DRAFT_944275</name>
</gene>
<dbReference type="InterPro" id="IPR016197">
    <property type="entry name" value="Chromo-like_dom_sf"/>
</dbReference>
<protein>
    <recommendedName>
        <fullName evidence="4">Chromo domain-containing protein</fullName>
    </recommendedName>
</protein>
<proteinExistence type="predicted"/>
<accession>A0A6A4H6X8</accession>
<evidence type="ECO:0000313" key="2">
    <source>
        <dbReference type="EMBL" id="KAE9392945.1"/>
    </source>
</evidence>
<dbReference type="CDD" id="cd00024">
    <property type="entry name" value="CD_CSD"/>
    <property type="match status" value="1"/>
</dbReference>
<evidence type="ECO:0000313" key="3">
    <source>
        <dbReference type="Proteomes" id="UP000799118"/>
    </source>
</evidence>
<dbReference type="EMBL" id="ML769584">
    <property type="protein sequence ID" value="KAE9392945.1"/>
    <property type="molecule type" value="Genomic_DNA"/>
</dbReference>
<organism evidence="2 3">
    <name type="scientific">Gymnopus androsaceus JB14</name>
    <dbReference type="NCBI Taxonomy" id="1447944"/>
    <lineage>
        <taxon>Eukaryota</taxon>
        <taxon>Fungi</taxon>
        <taxon>Dikarya</taxon>
        <taxon>Basidiomycota</taxon>
        <taxon>Agaricomycotina</taxon>
        <taxon>Agaricomycetes</taxon>
        <taxon>Agaricomycetidae</taxon>
        <taxon>Agaricales</taxon>
        <taxon>Marasmiineae</taxon>
        <taxon>Omphalotaceae</taxon>
        <taxon>Gymnopus</taxon>
    </lineage>
</organism>
<reference evidence="2" key="1">
    <citation type="journal article" date="2019" name="Environ. Microbiol.">
        <title>Fungal ecological strategies reflected in gene transcription - a case study of two litter decomposers.</title>
        <authorList>
            <person name="Barbi F."/>
            <person name="Kohler A."/>
            <person name="Barry K."/>
            <person name="Baskaran P."/>
            <person name="Daum C."/>
            <person name="Fauchery L."/>
            <person name="Ihrmark K."/>
            <person name="Kuo A."/>
            <person name="LaButti K."/>
            <person name="Lipzen A."/>
            <person name="Morin E."/>
            <person name="Grigoriev I.V."/>
            <person name="Henrissat B."/>
            <person name="Lindahl B."/>
            <person name="Martin F."/>
        </authorList>
    </citation>
    <scope>NUCLEOTIDE SEQUENCE</scope>
    <source>
        <strain evidence="2">JB14</strain>
    </source>
</reference>
<dbReference type="SUPFAM" id="SSF54160">
    <property type="entry name" value="Chromo domain-like"/>
    <property type="match status" value="1"/>
</dbReference>
<sequence>MLGSGEGSQPSWSECFHSTQWVGQTVNSEVYVWMQKDLYTTLVQGFETKFWTLDPCLILGMGHNSHMHSQLATQLLFPSSLQYLEMSPSSSSTGTCTREWKPSAGLAVAAGAILDVHYAPAKLEGFLKMEQLPAERLDEMWGGNWHLLHHKKGMLTIVAASSAKAATNRKDAEVRHVTGATRDVDLDVDVAGQKAEGIGHGELKGSVSADSPSVDASPDHHTSKDSANEETVIKMIKGHKWVGKGLQFEVLWDDGDVTWEKQSNIEDCAALDEYLVFHKVADPLLLSKTRFVQQI</sequence>
<feature type="region of interest" description="Disordered" evidence="1">
    <location>
        <begin position="199"/>
        <end position="229"/>
    </location>
</feature>
<keyword evidence="3" id="KW-1185">Reference proteome</keyword>
<evidence type="ECO:0000256" key="1">
    <source>
        <dbReference type="SAM" id="MobiDB-lite"/>
    </source>
</evidence>
<name>A0A6A4H6X8_9AGAR</name>
<feature type="compositionally biased region" description="Low complexity" evidence="1">
    <location>
        <begin position="206"/>
        <end position="216"/>
    </location>
</feature>
<dbReference type="AlphaFoldDB" id="A0A6A4H6X8"/>
<dbReference type="Proteomes" id="UP000799118">
    <property type="component" value="Unassembled WGS sequence"/>
</dbReference>